<dbReference type="Gene3D" id="1.10.150.130">
    <property type="match status" value="1"/>
</dbReference>
<evidence type="ECO:0000256" key="2">
    <source>
        <dbReference type="ARBA" id="ARBA00023172"/>
    </source>
</evidence>
<keyword evidence="2" id="KW-0233">DNA recombination</keyword>
<dbReference type="InterPro" id="IPR010998">
    <property type="entry name" value="Integrase_recombinase_N"/>
</dbReference>
<dbReference type="Pfam" id="PF00589">
    <property type="entry name" value="Phage_integrase"/>
    <property type="match status" value="1"/>
</dbReference>
<dbReference type="GO" id="GO:0006310">
    <property type="term" value="P:DNA recombination"/>
    <property type="evidence" value="ECO:0007669"/>
    <property type="project" value="UniProtKB-KW"/>
</dbReference>
<gene>
    <name evidence="4" type="ORF">FSP39_002804</name>
</gene>
<dbReference type="InterPro" id="IPR052925">
    <property type="entry name" value="Phage_Integrase-like_Recomb"/>
</dbReference>
<protein>
    <recommendedName>
        <fullName evidence="3">Tyr recombinase domain-containing protein</fullName>
    </recommendedName>
</protein>
<dbReference type="SUPFAM" id="SSF56349">
    <property type="entry name" value="DNA breaking-rejoining enzymes"/>
    <property type="match status" value="1"/>
</dbReference>
<dbReference type="PANTHER" id="PTHR34605">
    <property type="entry name" value="PHAGE_INTEGRASE DOMAIN-CONTAINING PROTEIN"/>
    <property type="match status" value="1"/>
</dbReference>
<evidence type="ECO:0000313" key="4">
    <source>
        <dbReference type="EMBL" id="KAK3083764.1"/>
    </source>
</evidence>
<keyword evidence="1" id="KW-0238">DNA-binding</keyword>
<dbReference type="GO" id="GO:0015074">
    <property type="term" value="P:DNA integration"/>
    <property type="evidence" value="ECO:0007669"/>
    <property type="project" value="InterPro"/>
</dbReference>
<sequence length="314" mass="35586">LPDYCMMSKAPSTRAKYRYAFNKFCTWCVSQKGKLDYLPASDMSFSLYIIHLFQEFKSASKIEEAVCTISWAHSLAGLENPCQSSLVKQCREGAIRETSKPIVKKEPISPEHLLILVEKYGQDSCNLSDLRFITMCLLGYAGFLRFSEIIHIRRSHISFYDDHVTIFLPKSKTDKYNEGSDVFIAKTGNKTCPVAMLIRYLKLANIESSSSEYLFRQITFMKKTHSYQLRKTDKPLSYTRAREIILFCLKSVGLDCSKFGLHSLRSGGATAAAAAGVSDRIFKKHGRWKSDKAKDGYVREGLEEKLSVSKNLGI</sequence>
<name>A0AA88XEG7_PINIB</name>
<dbReference type="PANTHER" id="PTHR34605:SF4">
    <property type="entry name" value="DNA ADENINE METHYLTRANSFERASE"/>
    <property type="match status" value="1"/>
</dbReference>
<dbReference type="EMBL" id="VSWD01000013">
    <property type="protein sequence ID" value="KAK3083764.1"/>
    <property type="molecule type" value="Genomic_DNA"/>
</dbReference>
<dbReference type="GO" id="GO:0003677">
    <property type="term" value="F:DNA binding"/>
    <property type="evidence" value="ECO:0007669"/>
    <property type="project" value="UniProtKB-KW"/>
</dbReference>
<dbReference type="AlphaFoldDB" id="A0AA88XEG7"/>
<evidence type="ECO:0000256" key="1">
    <source>
        <dbReference type="ARBA" id="ARBA00023125"/>
    </source>
</evidence>
<accession>A0AA88XEG7</accession>
<evidence type="ECO:0000313" key="5">
    <source>
        <dbReference type="Proteomes" id="UP001186944"/>
    </source>
</evidence>
<dbReference type="InterPro" id="IPR013762">
    <property type="entry name" value="Integrase-like_cat_sf"/>
</dbReference>
<comment type="caution">
    <text evidence="4">The sequence shown here is derived from an EMBL/GenBank/DDBJ whole genome shotgun (WGS) entry which is preliminary data.</text>
</comment>
<feature type="domain" description="Tyr recombinase" evidence="3">
    <location>
        <begin position="103"/>
        <end position="310"/>
    </location>
</feature>
<reference evidence="4" key="1">
    <citation type="submission" date="2019-08" db="EMBL/GenBank/DDBJ databases">
        <title>The improved chromosome-level genome for the pearl oyster Pinctada fucata martensii using PacBio sequencing and Hi-C.</title>
        <authorList>
            <person name="Zheng Z."/>
        </authorList>
    </citation>
    <scope>NUCLEOTIDE SEQUENCE</scope>
    <source>
        <strain evidence="4">ZZ-2019</strain>
        <tissue evidence="4">Adductor muscle</tissue>
    </source>
</reference>
<organism evidence="4 5">
    <name type="scientific">Pinctada imbricata</name>
    <name type="common">Atlantic pearl-oyster</name>
    <name type="synonym">Pinctada martensii</name>
    <dbReference type="NCBI Taxonomy" id="66713"/>
    <lineage>
        <taxon>Eukaryota</taxon>
        <taxon>Metazoa</taxon>
        <taxon>Spiralia</taxon>
        <taxon>Lophotrochozoa</taxon>
        <taxon>Mollusca</taxon>
        <taxon>Bivalvia</taxon>
        <taxon>Autobranchia</taxon>
        <taxon>Pteriomorphia</taxon>
        <taxon>Pterioida</taxon>
        <taxon>Pterioidea</taxon>
        <taxon>Pteriidae</taxon>
        <taxon>Pinctada</taxon>
    </lineage>
</organism>
<dbReference type="InterPro" id="IPR002104">
    <property type="entry name" value="Integrase_catalytic"/>
</dbReference>
<feature type="non-terminal residue" evidence="4">
    <location>
        <position position="1"/>
    </location>
</feature>
<dbReference type="InterPro" id="IPR011010">
    <property type="entry name" value="DNA_brk_join_enz"/>
</dbReference>
<dbReference type="PROSITE" id="PS51898">
    <property type="entry name" value="TYR_RECOMBINASE"/>
    <property type="match status" value="1"/>
</dbReference>
<dbReference type="Proteomes" id="UP001186944">
    <property type="component" value="Unassembled WGS sequence"/>
</dbReference>
<dbReference type="SUPFAM" id="SSF47823">
    <property type="entry name" value="lambda integrase-like, N-terminal domain"/>
    <property type="match status" value="1"/>
</dbReference>
<dbReference type="Gene3D" id="1.10.443.10">
    <property type="entry name" value="Intergrase catalytic core"/>
    <property type="match status" value="1"/>
</dbReference>
<evidence type="ECO:0000259" key="3">
    <source>
        <dbReference type="PROSITE" id="PS51898"/>
    </source>
</evidence>
<proteinExistence type="predicted"/>
<keyword evidence="5" id="KW-1185">Reference proteome</keyword>